<evidence type="ECO:0000259" key="1">
    <source>
        <dbReference type="Pfam" id="PF13649"/>
    </source>
</evidence>
<dbReference type="PANTHER" id="PTHR43591">
    <property type="entry name" value="METHYLTRANSFERASE"/>
    <property type="match status" value="1"/>
</dbReference>
<dbReference type="Pfam" id="PF09969">
    <property type="entry name" value="DUF2203"/>
    <property type="match status" value="1"/>
</dbReference>
<proteinExistence type="predicted"/>
<dbReference type="InterPro" id="IPR029063">
    <property type="entry name" value="SAM-dependent_MTases_sf"/>
</dbReference>
<dbReference type="KEGG" id="aja:AJAP_35405"/>
<reference evidence="2 3" key="1">
    <citation type="journal article" date="2014" name="J. Biotechnol.">
        <title>Complete genome sequence of the actinobacterium Amycolatopsis japonica MG417-CF17(T) (=DSM 44213T) producing (S,S)-N,N'-ethylenediaminedisuccinic acid.</title>
        <authorList>
            <person name="Stegmann E."/>
            <person name="Albersmeier A."/>
            <person name="Spohn M."/>
            <person name="Gert H."/>
            <person name="Weber T."/>
            <person name="Wohlleben W."/>
            <person name="Kalinowski J."/>
            <person name="Ruckert C."/>
        </authorList>
    </citation>
    <scope>NUCLEOTIDE SEQUENCE [LARGE SCALE GENOMIC DNA]</scope>
    <source>
        <strain evidence="3">MG417-CF17 (DSM 44213)</strain>
    </source>
</reference>
<dbReference type="AlphaFoldDB" id="A0A075V3U4"/>
<evidence type="ECO:0000313" key="3">
    <source>
        <dbReference type="Proteomes" id="UP000028492"/>
    </source>
</evidence>
<dbReference type="PANTHER" id="PTHR43591:SF24">
    <property type="entry name" value="2-METHOXY-6-POLYPRENYL-1,4-BENZOQUINOL METHYLASE, MITOCHONDRIAL"/>
    <property type="match status" value="1"/>
</dbReference>
<gene>
    <name evidence="2" type="ORF">AJAP_35405</name>
</gene>
<dbReference type="STRING" id="208439.AJAP_35405"/>
<dbReference type="HOGENOM" id="CLU_838470_0_0_11"/>
<dbReference type="GO" id="GO:0008168">
    <property type="term" value="F:methyltransferase activity"/>
    <property type="evidence" value="ECO:0007669"/>
    <property type="project" value="TreeGrafter"/>
</dbReference>
<protein>
    <recommendedName>
        <fullName evidence="1">Methyltransferase domain-containing protein</fullName>
    </recommendedName>
</protein>
<dbReference type="EMBL" id="CP008953">
    <property type="protein sequence ID" value="AIG79888.1"/>
    <property type="molecule type" value="Genomic_DNA"/>
</dbReference>
<dbReference type="InterPro" id="IPR018699">
    <property type="entry name" value="DUF2203"/>
</dbReference>
<dbReference type="CDD" id="cd02440">
    <property type="entry name" value="AdoMet_MTases"/>
    <property type="match status" value="1"/>
</dbReference>
<dbReference type="RefSeq" id="WP_038519487.1">
    <property type="nucleotide sequence ID" value="NZ_CP008953.1"/>
</dbReference>
<keyword evidence="3" id="KW-1185">Reference proteome</keyword>
<dbReference type="eggNOG" id="COG2226">
    <property type="taxonomic scope" value="Bacteria"/>
</dbReference>
<dbReference type="Pfam" id="PF13649">
    <property type="entry name" value="Methyltransf_25"/>
    <property type="match status" value="1"/>
</dbReference>
<accession>A0A075V3U4</accession>
<name>A0A075V3U4_9PSEU</name>
<dbReference type="eggNOG" id="COG4911">
    <property type="taxonomic scope" value="Bacteria"/>
</dbReference>
<organism evidence="2 3">
    <name type="scientific">Amycolatopsis japonica</name>
    <dbReference type="NCBI Taxonomy" id="208439"/>
    <lineage>
        <taxon>Bacteria</taxon>
        <taxon>Bacillati</taxon>
        <taxon>Actinomycetota</taxon>
        <taxon>Actinomycetes</taxon>
        <taxon>Pseudonocardiales</taxon>
        <taxon>Pseudonocardiaceae</taxon>
        <taxon>Amycolatopsis</taxon>
        <taxon>Amycolatopsis japonica group</taxon>
    </lineage>
</organism>
<sequence>MGLFTVPEARAELARLRPVLDELVRLRADAAELAASLRPGGRETSLGGMPEWKAAQARLDDLMTTVQRTGAELKGFAPLLVDFPAELDGVDVLLCWLEGDPELCWYHRVDLGFAGRRRLPDRVSVVSEEIAAGLFDGIAAHYDEDTFHGLVADALVDGLGSTAPERVLDVATGTGVAAFAALRLEPGEVLAIDISPGMIARAEAKAATDDPGKRITWQVASAVPSPVEDEGADAVLCASSLHFLGAAALRDWLRALRPGGRVGFSLPIASAFRPSEAFAAIVPADLKLPETEDDAAELASEAGFTEVTVKRLDVESDDRVRSVFVVHATRP</sequence>
<dbReference type="SUPFAM" id="SSF53335">
    <property type="entry name" value="S-adenosyl-L-methionine-dependent methyltransferases"/>
    <property type="match status" value="1"/>
</dbReference>
<evidence type="ECO:0000313" key="2">
    <source>
        <dbReference type="EMBL" id="AIG79888.1"/>
    </source>
</evidence>
<dbReference type="InterPro" id="IPR041698">
    <property type="entry name" value="Methyltransf_25"/>
</dbReference>
<dbReference type="Proteomes" id="UP000028492">
    <property type="component" value="Chromosome"/>
</dbReference>
<feature type="domain" description="Methyltransferase" evidence="1">
    <location>
        <begin position="167"/>
        <end position="260"/>
    </location>
</feature>
<dbReference type="Gene3D" id="3.40.50.150">
    <property type="entry name" value="Vaccinia Virus protein VP39"/>
    <property type="match status" value="1"/>
</dbReference>